<sequence length="312" mass="34327">MDSLTERAIALLREDGRASFSDMARRLGTTRANIARRIAPMLESGQLRVVAAVHPRLLGLDTLAHLTVRAEGDISALAAEIAKLESPVFISEISGPSQLVVEVHRASLTELQEDLQHIRAMPGVLEIQMLLYERMLKSFFLGEEPTLFAHTLDEADLRIMELLQGDGRLGFAELAEHAQLSISGCRTRVNRLITAGVMKIGAILSRDSSGTGLPFGFGISLSGDDQQLIELIKSQDGVEFLGRTIGRFDIVATITFANLRDFNEFLASVRAVPSVRVAEQWLHARVPHERYHQSVHRIRYQVAAANADADAS</sequence>
<evidence type="ECO:0000256" key="2">
    <source>
        <dbReference type="ARBA" id="ARBA00023125"/>
    </source>
</evidence>
<dbReference type="InterPro" id="IPR019888">
    <property type="entry name" value="Tscrpt_reg_AsnC-like"/>
</dbReference>
<keyword evidence="1" id="KW-0805">Transcription regulation</keyword>
<dbReference type="InterPro" id="IPR036388">
    <property type="entry name" value="WH-like_DNA-bd_sf"/>
</dbReference>
<dbReference type="PRINTS" id="PR00033">
    <property type="entry name" value="HTHASNC"/>
</dbReference>
<dbReference type="GO" id="GO:0043565">
    <property type="term" value="F:sequence-specific DNA binding"/>
    <property type="evidence" value="ECO:0007669"/>
    <property type="project" value="InterPro"/>
</dbReference>
<dbReference type="Proteomes" id="UP001321506">
    <property type="component" value="Unassembled WGS sequence"/>
</dbReference>
<keyword evidence="3" id="KW-0804">Transcription</keyword>
<evidence type="ECO:0000256" key="3">
    <source>
        <dbReference type="ARBA" id="ARBA00023163"/>
    </source>
</evidence>
<proteinExistence type="predicted"/>
<dbReference type="PANTHER" id="PTHR30154:SF34">
    <property type="entry name" value="TRANSCRIPTIONAL REGULATOR AZLB"/>
    <property type="match status" value="1"/>
</dbReference>
<dbReference type="InterPro" id="IPR019885">
    <property type="entry name" value="Tscrpt_reg_HTH_AsnC-type_CS"/>
</dbReference>
<dbReference type="InterPro" id="IPR000485">
    <property type="entry name" value="AsnC-type_HTH_dom"/>
</dbReference>
<dbReference type="Gene3D" id="1.10.10.10">
    <property type="entry name" value="Winged helix-like DNA-binding domain superfamily/Winged helix DNA-binding domain"/>
    <property type="match status" value="2"/>
</dbReference>
<dbReference type="SUPFAM" id="SSF46785">
    <property type="entry name" value="Winged helix' DNA-binding domain"/>
    <property type="match status" value="2"/>
</dbReference>
<dbReference type="PANTHER" id="PTHR30154">
    <property type="entry name" value="LEUCINE-RESPONSIVE REGULATORY PROTEIN"/>
    <property type="match status" value="1"/>
</dbReference>
<organism evidence="5 6">
    <name type="scientific">Ruicaihuangia caeni</name>
    <dbReference type="NCBI Taxonomy" id="3042517"/>
    <lineage>
        <taxon>Bacteria</taxon>
        <taxon>Bacillati</taxon>
        <taxon>Actinomycetota</taxon>
        <taxon>Actinomycetes</taxon>
        <taxon>Micrococcales</taxon>
        <taxon>Microbacteriaceae</taxon>
        <taxon>Ruicaihuangia</taxon>
    </lineage>
</organism>
<dbReference type="AlphaFoldDB" id="A0AAW6TC58"/>
<dbReference type="GO" id="GO:0043200">
    <property type="term" value="P:response to amino acid"/>
    <property type="evidence" value="ECO:0007669"/>
    <property type="project" value="TreeGrafter"/>
</dbReference>
<dbReference type="RefSeq" id="WP_281488956.1">
    <property type="nucleotide sequence ID" value="NZ_JASATX010000003.1"/>
</dbReference>
<dbReference type="GO" id="GO:0005829">
    <property type="term" value="C:cytosol"/>
    <property type="evidence" value="ECO:0007669"/>
    <property type="project" value="TreeGrafter"/>
</dbReference>
<dbReference type="InterPro" id="IPR036390">
    <property type="entry name" value="WH_DNA-bd_sf"/>
</dbReference>
<evidence type="ECO:0000259" key="4">
    <source>
        <dbReference type="PROSITE" id="PS50956"/>
    </source>
</evidence>
<dbReference type="PROSITE" id="PS50956">
    <property type="entry name" value="HTH_ASNC_2"/>
    <property type="match status" value="2"/>
</dbReference>
<name>A0AAW6TC58_9MICO</name>
<dbReference type="PROSITE" id="PS00519">
    <property type="entry name" value="HTH_ASNC_1"/>
    <property type="match status" value="1"/>
</dbReference>
<accession>A0AAW6TC58</accession>
<dbReference type="Pfam" id="PF13404">
    <property type="entry name" value="HTH_AsnC-type"/>
    <property type="match status" value="1"/>
</dbReference>
<keyword evidence="2" id="KW-0238">DNA-binding</keyword>
<protein>
    <submittedName>
        <fullName evidence="5">Lrp/AsnC family transcriptional regulator</fullName>
    </submittedName>
</protein>
<feature type="domain" description="HTH asnC-type" evidence="4">
    <location>
        <begin position="152"/>
        <end position="214"/>
    </location>
</feature>
<evidence type="ECO:0000313" key="5">
    <source>
        <dbReference type="EMBL" id="MDI2099177.1"/>
    </source>
</evidence>
<dbReference type="Pfam" id="PF13412">
    <property type="entry name" value="HTH_24"/>
    <property type="match status" value="1"/>
</dbReference>
<comment type="caution">
    <text evidence="5">The sequence shown here is derived from an EMBL/GenBank/DDBJ whole genome shotgun (WGS) entry which is preliminary data.</text>
</comment>
<keyword evidence="6" id="KW-1185">Reference proteome</keyword>
<dbReference type="Gene3D" id="3.30.70.920">
    <property type="match status" value="2"/>
</dbReference>
<gene>
    <name evidence="5" type="ORF">QF206_09415</name>
</gene>
<feature type="domain" description="HTH asnC-type" evidence="4">
    <location>
        <begin position="1"/>
        <end position="61"/>
    </location>
</feature>
<dbReference type="EMBL" id="JASATX010000003">
    <property type="protein sequence ID" value="MDI2099177.1"/>
    <property type="molecule type" value="Genomic_DNA"/>
</dbReference>
<dbReference type="SMART" id="SM00344">
    <property type="entry name" value="HTH_ASNC"/>
    <property type="match status" value="2"/>
</dbReference>
<evidence type="ECO:0000313" key="6">
    <source>
        <dbReference type="Proteomes" id="UP001321506"/>
    </source>
</evidence>
<evidence type="ECO:0000256" key="1">
    <source>
        <dbReference type="ARBA" id="ARBA00023015"/>
    </source>
</evidence>
<reference evidence="5 6" key="1">
    <citation type="submission" date="2023-04" db="EMBL/GenBank/DDBJ databases">
        <title>Klugiella caeni sp. nov. isolated from the sludge of biochemical tank.</title>
        <authorList>
            <person name="Geng K."/>
        </authorList>
    </citation>
    <scope>NUCLEOTIDE SEQUENCE [LARGE SCALE GENOMIC DNA]</scope>
    <source>
        <strain evidence="5 6">YN-L-19</strain>
    </source>
</reference>